<sequence length="141" mass="15693">MAGPSNAECHIAVVEIICTEHLQRTLLMCDEATAFQRVVSERVASSGGKWTFEQYDFMLRHVVGDGDGDGDGDARNCRNEHLLALLREAGGERCWGGITAALRRREEFMQKEGLLLRRIAVAAKGIRRSGASLYPWCENQL</sequence>
<dbReference type="KEGG" id="tbg:TbgDal_X7040"/>
<dbReference type="EMBL" id="FN554973">
    <property type="protein sequence ID" value="CBH15618.1"/>
    <property type="molecule type" value="Genomic_DNA"/>
</dbReference>
<accession>D0A2X4</accession>
<protein>
    <submittedName>
        <fullName evidence="1">Uncharacterized protein</fullName>
    </submittedName>
</protein>
<dbReference type="GeneID" id="23865809"/>
<evidence type="ECO:0000313" key="1">
    <source>
        <dbReference type="EMBL" id="CBH15618.1"/>
    </source>
</evidence>
<dbReference type="RefSeq" id="XP_011777882.1">
    <property type="nucleotide sequence ID" value="XM_011779580.1"/>
</dbReference>
<evidence type="ECO:0000313" key="2">
    <source>
        <dbReference type="Proteomes" id="UP000002316"/>
    </source>
</evidence>
<proteinExistence type="predicted"/>
<gene>
    <name evidence="1" type="ORF">TbgDal_X7040</name>
</gene>
<dbReference type="AlphaFoldDB" id="D0A2X4"/>
<name>D0A2X4_TRYB9</name>
<reference evidence="2" key="1">
    <citation type="journal article" date="2010" name="PLoS Negl. Trop. Dis.">
        <title>The genome sequence of Trypanosoma brucei gambiense, causative agent of chronic human african trypanosomiasis.</title>
        <authorList>
            <person name="Jackson A.P."/>
            <person name="Sanders M."/>
            <person name="Berry A."/>
            <person name="McQuillan J."/>
            <person name="Aslett M.A."/>
            <person name="Quail M.A."/>
            <person name="Chukualim B."/>
            <person name="Capewell P."/>
            <person name="MacLeod A."/>
            <person name="Melville S.E."/>
            <person name="Gibson W."/>
            <person name="Barry J.D."/>
            <person name="Berriman M."/>
            <person name="Hertz-Fowler C."/>
        </authorList>
    </citation>
    <scope>NUCLEOTIDE SEQUENCE [LARGE SCALE GENOMIC DNA]</scope>
    <source>
        <strain evidence="2">MHOM/CI/86/DAL972</strain>
    </source>
</reference>
<dbReference type="Proteomes" id="UP000002316">
    <property type="component" value="Chromosome 10"/>
</dbReference>
<organism evidence="1 2">
    <name type="scientific">Trypanosoma brucei gambiense (strain MHOM/CI/86/DAL972)</name>
    <dbReference type="NCBI Taxonomy" id="679716"/>
    <lineage>
        <taxon>Eukaryota</taxon>
        <taxon>Discoba</taxon>
        <taxon>Euglenozoa</taxon>
        <taxon>Kinetoplastea</taxon>
        <taxon>Metakinetoplastina</taxon>
        <taxon>Trypanosomatida</taxon>
        <taxon>Trypanosomatidae</taxon>
        <taxon>Trypanosoma</taxon>
    </lineage>
</organism>
<dbReference type="VEuPathDB" id="TriTrypDB:Tbg972.10.7040"/>
<dbReference type="OrthoDB" id="240866at2759"/>